<feature type="transmembrane region" description="Helical" evidence="9">
    <location>
        <begin position="177"/>
        <end position="199"/>
    </location>
</feature>
<keyword evidence="5 9" id="KW-1133">Transmembrane helix</keyword>
<keyword evidence="11" id="KW-1185">Reference proteome</keyword>
<dbReference type="eggNOG" id="KOG2329">
    <property type="taxonomic scope" value="Eukaryota"/>
</dbReference>
<comment type="caution">
    <text evidence="10">The sequence shown here is derived from an EMBL/GenBank/DDBJ whole genome shotgun (WGS) entry which is preliminary data.</text>
</comment>
<evidence type="ECO:0000256" key="2">
    <source>
        <dbReference type="ARBA" id="ARBA00009780"/>
    </source>
</evidence>
<gene>
    <name evidence="10" type="ORF">H072_9836</name>
</gene>
<comment type="cofactor">
    <cofactor evidence="8">
        <name>Zn(2+)</name>
        <dbReference type="ChEBI" id="CHEBI:29105"/>
    </cofactor>
</comment>
<evidence type="ECO:0000256" key="6">
    <source>
        <dbReference type="ARBA" id="ARBA00023136"/>
    </source>
</evidence>
<evidence type="ECO:0000256" key="1">
    <source>
        <dbReference type="ARBA" id="ARBA00004141"/>
    </source>
</evidence>
<feature type="transmembrane region" description="Helical" evidence="9">
    <location>
        <begin position="264"/>
        <end position="281"/>
    </location>
</feature>
<keyword evidence="8" id="KW-0862">Zinc</keyword>
<feature type="transmembrane region" description="Helical" evidence="9">
    <location>
        <begin position="205"/>
        <end position="226"/>
    </location>
</feature>
<evidence type="ECO:0000313" key="11">
    <source>
        <dbReference type="Proteomes" id="UP000015100"/>
    </source>
</evidence>
<feature type="binding site" evidence="8">
    <location>
        <position position="113"/>
    </location>
    <ligand>
        <name>Zn(2+)</name>
        <dbReference type="ChEBI" id="CHEBI:29105"/>
        <note>catalytic</note>
    </ligand>
</feature>
<keyword evidence="3 9" id="KW-0812">Transmembrane</keyword>
<evidence type="ECO:0000256" key="7">
    <source>
        <dbReference type="PIRSR" id="PIRSR608901-1"/>
    </source>
</evidence>
<feature type="binding site" evidence="8">
    <location>
        <position position="320"/>
    </location>
    <ligand>
        <name>Zn(2+)</name>
        <dbReference type="ChEBI" id="CHEBI:29105"/>
        <note>catalytic</note>
    </ligand>
</feature>
<dbReference type="GO" id="GO:0016811">
    <property type="term" value="F:hydrolase activity, acting on carbon-nitrogen (but not peptide) bonds, in linear amides"/>
    <property type="evidence" value="ECO:0007669"/>
    <property type="project" value="InterPro"/>
</dbReference>
<dbReference type="OMA" id="QWWSQAF"/>
<dbReference type="Pfam" id="PF05875">
    <property type="entry name" value="Ceramidase"/>
    <property type="match status" value="1"/>
</dbReference>
<dbReference type="HOGENOM" id="CLU_667253_0_0_1"/>
<dbReference type="AlphaFoldDB" id="S8A655"/>
<organism evidence="10 11">
    <name type="scientific">Dactylellina haptotyla (strain CBS 200.50)</name>
    <name type="common">Nematode-trapping fungus</name>
    <name type="synonym">Monacrosporium haptotylum</name>
    <dbReference type="NCBI Taxonomy" id="1284197"/>
    <lineage>
        <taxon>Eukaryota</taxon>
        <taxon>Fungi</taxon>
        <taxon>Dikarya</taxon>
        <taxon>Ascomycota</taxon>
        <taxon>Pezizomycotina</taxon>
        <taxon>Orbiliomycetes</taxon>
        <taxon>Orbiliales</taxon>
        <taxon>Orbiliaceae</taxon>
        <taxon>Dactylellina</taxon>
    </lineage>
</organism>
<feature type="binding site" evidence="7">
    <location>
        <position position="28"/>
    </location>
    <ligand>
        <name>Ca(2+)</name>
        <dbReference type="ChEBI" id="CHEBI:29108"/>
    </ligand>
</feature>
<proteinExistence type="inferred from homology"/>
<dbReference type="GO" id="GO:0046513">
    <property type="term" value="P:ceramide biosynthetic process"/>
    <property type="evidence" value="ECO:0007669"/>
    <property type="project" value="TreeGrafter"/>
</dbReference>
<evidence type="ECO:0000256" key="3">
    <source>
        <dbReference type="ARBA" id="ARBA00022692"/>
    </source>
</evidence>
<comment type="similarity">
    <text evidence="2">Belongs to the alkaline ceramidase family.</text>
</comment>
<feature type="binding site" evidence="8">
    <location>
        <position position="324"/>
    </location>
    <ligand>
        <name>Zn(2+)</name>
        <dbReference type="ChEBI" id="CHEBI:29105"/>
        <note>catalytic</note>
    </ligand>
</feature>
<sequence>MTISSIFLERPDNQTVGLWGTPTSSVNWCETDYTISYYVAEFFNSMTSMCMVGFALLGQWSLRYLSKNINSKSNPKRDIYDPLLAHPSLLGVDRVWFTWFALQIVGWGSVAFHGSLQWWSQAFDEIPMVWCATIHLTTCLVARYDPLPLASSSGTKVGSLMRLFIPSLRRDSKGEPYAPIISTIFFIYAIACSLLVSLFRGPSQFLMFHILFGSVQFSGFFCTWAVSSKVLKESYEGVAYIKDSYSEAEYKYLQQKHKDDISRLHRLGLTLYILAIIIWSLDLNLCDWMSNIPIVYPDLDSLLSGAGIKWVQTTFNPQGHAWWHFLVSSGFYHLGTMAAYDRILIAHRVFWEGVEKKDKGCLELLAANKVNGREVARKGDVPVIKWIGGVVPVIAIWREQR</sequence>
<feature type="binding site" evidence="7">
    <location>
        <position position="30"/>
    </location>
    <ligand>
        <name>Ca(2+)</name>
        <dbReference type="ChEBI" id="CHEBI:29108"/>
    </ligand>
</feature>
<dbReference type="Proteomes" id="UP000015100">
    <property type="component" value="Unassembled WGS sequence"/>
</dbReference>
<evidence type="ECO:0000256" key="4">
    <source>
        <dbReference type="ARBA" id="ARBA00022801"/>
    </source>
</evidence>
<dbReference type="GO" id="GO:0046514">
    <property type="term" value="P:ceramide catabolic process"/>
    <property type="evidence" value="ECO:0007669"/>
    <property type="project" value="TreeGrafter"/>
</dbReference>
<keyword evidence="4" id="KW-0378">Hydrolase</keyword>
<keyword evidence="6 9" id="KW-0472">Membrane</keyword>
<keyword evidence="7" id="KW-0479">Metal-binding</keyword>
<dbReference type="STRING" id="1284197.S8A655"/>
<evidence type="ECO:0000313" key="10">
    <source>
        <dbReference type="EMBL" id="EPS36616.1"/>
    </source>
</evidence>
<evidence type="ECO:0008006" key="12">
    <source>
        <dbReference type="Google" id="ProtNLM"/>
    </source>
</evidence>
<dbReference type="PANTHER" id="PTHR46187">
    <property type="entry name" value="ALKALINE CERAMIDASE 3"/>
    <property type="match status" value="1"/>
</dbReference>
<evidence type="ECO:0000256" key="5">
    <source>
        <dbReference type="ARBA" id="ARBA00022989"/>
    </source>
</evidence>
<evidence type="ECO:0000256" key="8">
    <source>
        <dbReference type="PIRSR" id="PIRSR608901-2"/>
    </source>
</evidence>
<dbReference type="InterPro" id="IPR008901">
    <property type="entry name" value="ACER"/>
</dbReference>
<dbReference type="EMBL" id="AQGS01000867">
    <property type="protein sequence ID" value="EPS36616.1"/>
    <property type="molecule type" value="Genomic_DNA"/>
</dbReference>
<name>S8A655_DACHA</name>
<dbReference type="GO" id="GO:0005789">
    <property type="term" value="C:endoplasmic reticulum membrane"/>
    <property type="evidence" value="ECO:0007669"/>
    <property type="project" value="TreeGrafter"/>
</dbReference>
<reference evidence="10 11" key="1">
    <citation type="journal article" date="2013" name="PLoS Genet.">
        <title>Genomic mechanisms accounting for the adaptation to parasitism in nematode-trapping fungi.</title>
        <authorList>
            <person name="Meerupati T."/>
            <person name="Andersson K.M."/>
            <person name="Friman E."/>
            <person name="Kumar D."/>
            <person name="Tunlid A."/>
            <person name="Ahren D."/>
        </authorList>
    </citation>
    <scope>NUCLEOTIDE SEQUENCE [LARGE SCALE GENOMIC DNA]</scope>
    <source>
        <strain evidence="10 11">CBS 200.50</strain>
    </source>
</reference>
<protein>
    <recommendedName>
        <fullName evidence="12">Alkaline ceramidase 3</fullName>
    </recommendedName>
</protein>
<evidence type="ECO:0000256" key="9">
    <source>
        <dbReference type="SAM" id="Phobius"/>
    </source>
</evidence>
<dbReference type="GO" id="GO:0046872">
    <property type="term" value="F:metal ion binding"/>
    <property type="evidence" value="ECO:0007669"/>
    <property type="project" value="UniProtKB-KW"/>
</dbReference>
<reference evidence="11" key="2">
    <citation type="submission" date="2013-04" db="EMBL/GenBank/DDBJ databases">
        <title>Genomic mechanisms accounting for the adaptation to parasitism in nematode-trapping fungi.</title>
        <authorList>
            <person name="Ahren D.G."/>
        </authorList>
    </citation>
    <scope>NUCLEOTIDE SEQUENCE [LARGE SCALE GENOMIC DNA]</scope>
    <source>
        <strain evidence="11">CBS 200.50</strain>
    </source>
</reference>
<dbReference type="PANTHER" id="PTHR46187:SF3">
    <property type="entry name" value="ALKALINE CERAMIDASE 3"/>
    <property type="match status" value="1"/>
</dbReference>
<dbReference type="OrthoDB" id="187171at2759"/>
<feature type="binding site" evidence="7">
    <location>
        <position position="41"/>
    </location>
    <ligand>
        <name>Ca(2+)</name>
        <dbReference type="ChEBI" id="CHEBI:29108"/>
    </ligand>
</feature>
<accession>S8A655</accession>
<comment type="subcellular location">
    <subcellularLocation>
        <location evidence="1">Membrane</location>
        <topology evidence="1">Multi-pass membrane protein</topology>
    </subcellularLocation>
</comment>
<keyword evidence="7" id="KW-0106">Calcium</keyword>